<evidence type="ECO:0000256" key="3">
    <source>
        <dbReference type="ARBA" id="ARBA00017291"/>
    </source>
</evidence>
<keyword evidence="6 10" id="KW-0256">Endoplasmic reticulum</keyword>
<protein>
    <recommendedName>
        <fullName evidence="3 10">Protein ROT1</fullName>
    </recommendedName>
</protein>
<evidence type="ECO:0000256" key="11">
    <source>
        <dbReference type="SAM" id="Phobius"/>
    </source>
</evidence>
<keyword evidence="7 11" id="KW-1133">Transmembrane helix</keyword>
<dbReference type="GO" id="GO:0006458">
    <property type="term" value="P:'de novo' protein folding"/>
    <property type="evidence" value="ECO:0007669"/>
    <property type="project" value="InterPro"/>
</dbReference>
<sequence length="273" mass="31136">METMMLAALPLLFLSSCFPAFVVAQGPADPRLTGTWTTKSMKVFTGSAFYDPIKDRLKEPLLTGISYSFTADGFYEEAYFRAISNPTRPECPSGIMQFQHGTYRVEPNGSMILTPFDSDGRQLISNRCAGKYAEYTRYTQKEVFQRYEILIDSYNRVERLNMFQFDGSPLNPMYLAFRQPQMHPTHTLNPTHTTKGAPRATAISERKVNAKRAKRSEEKAAEFGFAQSPLSKNSFVKRMNYYHSRMEKLSGTDKLWWVGLIMTSVGSLALIYR</sequence>
<evidence type="ECO:0000256" key="12">
    <source>
        <dbReference type="SAM" id="SignalP"/>
    </source>
</evidence>
<feature type="signal peptide" evidence="12">
    <location>
        <begin position="1"/>
        <end position="24"/>
    </location>
</feature>
<evidence type="ECO:0000256" key="7">
    <source>
        <dbReference type="ARBA" id="ARBA00022989"/>
    </source>
</evidence>
<accession>A0A8A1ME33</accession>
<gene>
    <name evidence="13" type="primary">ROT1</name>
    <name evidence="13" type="ORF">I7I51_01264</name>
</gene>
<name>A0A8A1ME33_AJECA</name>
<feature type="chain" id="PRO_5034743646" description="Protein ROT1" evidence="12">
    <location>
        <begin position="25"/>
        <end position="273"/>
    </location>
</feature>
<keyword evidence="4 11" id="KW-0812">Transmembrane</keyword>
<comment type="similarity">
    <text evidence="2 10">Belongs to the ROT1 family.</text>
</comment>
<dbReference type="GO" id="GO:0005789">
    <property type="term" value="C:endoplasmic reticulum membrane"/>
    <property type="evidence" value="ECO:0007669"/>
    <property type="project" value="UniProtKB-SubCell"/>
</dbReference>
<evidence type="ECO:0000256" key="1">
    <source>
        <dbReference type="ARBA" id="ARBA00004115"/>
    </source>
</evidence>
<evidence type="ECO:0000256" key="10">
    <source>
        <dbReference type="PIRNR" id="PIRNR017290"/>
    </source>
</evidence>
<dbReference type="GO" id="GO:0051082">
    <property type="term" value="F:unfolded protein binding"/>
    <property type="evidence" value="ECO:0007669"/>
    <property type="project" value="TreeGrafter"/>
</dbReference>
<evidence type="ECO:0000313" key="14">
    <source>
        <dbReference type="Proteomes" id="UP000663671"/>
    </source>
</evidence>
<evidence type="ECO:0000256" key="4">
    <source>
        <dbReference type="ARBA" id="ARBA00022692"/>
    </source>
</evidence>
<dbReference type="PANTHER" id="PTHR28090:SF1">
    <property type="entry name" value="PROTEIN ROT1"/>
    <property type="match status" value="1"/>
</dbReference>
<dbReference type="EMBL" id="CP069114">
    <property type="protein sequence ID" value="QSS64199.1"/>
    <property type="molecule type" value="Genomic_DNA"/>
</dbReference>
<dbReference type="Pfam" id="PF10681">
    <property type="entry name" value="Rot1"/>
    <property type="match status" value="1"/>
</dbReference>
<feature type="transmembrane region" description="Helical" evidence="11">
    <location>
        <begin position="255"/>
        <end position="272"/>
    </location>
</feature>
<dbReference type="VEuPathDB" id="FungiDB:I7I51_01264"/>
<evidence type="ECO:0000313" key="13">
    <source>
        <dbReference type="EMBL" id="QSS64199.1"/>
    </source>
</evidence>
<evidence type="ECO:0000256" key="5">
    <source>
        <dbReference type="ARBA" id="ARBA00022729"/>
    </source>
</evidence>
<dbReference type="AlphaFoldDB" id="A0A8A1ME33"/>
<dbReference type="InterPro" id="IPR019623">
    <property type="entry name" value="Rot1"/>
</dbReference>
<keyword evidence="5 12" id="KW-0732">Signal</keyword>
<evidence type="ECO:0000256" key="2">
    <source>
        <dbReference type="ARBA" id="ARBA00007149"/>
    </source>
</evidence>
<organism evidence="13 14">
    <name type="scientific">Ajellomyces capsulatus</name>
    <name type="common">Darling's disease fungus</name>
    <name type="synonym">Histoplasma capsulatum</name>
    <dbReference type="NCBI Taxonomy" id="5037"/>
    <lineage>
        <taxon>Eukaryota</taxon>
        <taxon>Fungi</taxon>
        <taxon>Dikarya</taxon>
        <taxon>Ascomycota</taxon>
        <taxon>Pezizomycotina</taxon>
        <taxon>Eurotiomycetes</taxon>
        <taxon>Eurotiomycetidae</taxon>
        <taxon>Onygenales</taxon>
        <taxon>Ajellomycetaceae</taxon>
        <taxon>Histoplasma</taxon>
    </lineage>
</organism>
<comment type="subcellular location">
    <subcellularLocation>
        <location evidence="1">Endoplasmic reticulum membrane</location>
        <topology evidence="1">Single-pass type I membrane protein</topology>
    </subcellularLocation>
</comment>
<proteinExistence type="inferred from homology"/>
<evidence type="ECO:0000256" key="9">
    <source>
        <dbReference type="ARBA" id="ARBA00024969"/>
    </source>
</evidence>
<evidence type="ECO:0000256" key="8">
    <source>
        <dbReference type="ARBA" id="ARBA00023136"/>
    </source>
</evidence>
<dbReference type="PIRSF" id="PIRSF017290">
    <property type="entry name" value="ROT1_prd"/>
    <property type="match status" value="1"/>
</dbReference>
<dbReference type="PANTHER" id="PTHR28090">
    <property type="entry name" value="PROTEIN ROT1"/>
    <property type="match status" value="1"/>
</dbReference>
<reference evidence="13" key="1">
    <citation type="submission" date="2021-01" db="EMBL/GenBank/DDBJ databases">
        <title>Chromosome-level genome assembly of a human fungal pathogen reveals clustering of transcriptionally co-regulated genes.</title>
        <authorList>
            <person name="Voorhies M."/>
            <person name="Cohen S."/>
            <person name="Shea T.P."/>
            <person name="Petrus S."/>
            <person name="Munoz J.F."/>
            <person name="Poplawski S."/>
            <person name="Goldman W.E."/>
            <person name="Michael T."/>
            <person name="Cuomo C.A."/>
            <person name="Sil A."/>
            <person name="Beyhan S."/>
        </authorList>
    </citation>
    <scope>NUCLEOTIDE SEQUENCE</scope>
    <source>
        <strain evidence="13">WU24</strain>
    </source>
</reference>
<comment type="function">
    <text evidence="9 10">Required for normal levels of the cell wall 1,6-beta-glucan. Involved in a protein folding machinery chaperoning proteins acting in various physiological processes including cell wall synthesis and lysis of autophagic bodies.</text>
</comment>
<keyword evidence="8 10" id="KW-0472">Membrane</keyword>
<dbReference type="Proteomes" id="UP000663671">
    <property type="component" value="Chromosome 1"/>
</dbReference>
<evidence type="ECO:0000256" key="6">
    <source>
        <dbReference type="ARBA" id="ARBA00022824"/>
    </source>
</evidence>
<dbReference type="OrthoDB" id="5327821at2759"/>